<dbReference type="AlphaFoldDB" id="A0A8I3A6V2"/>
<reference evidence="2" key="1">
    <citation type="submission" date="2021-03" db="EMBL/GenBank/DDBJ databases">
        <title>Evolutionary innovations through gain and loss of genes in the ectomycorrhizal Boletales.</title>
        <authorList>
            <person name="Wu G."/>
            <person name="Miyauchi S."/>
            <person name="Morin E."/>
            <person name="Yang Z.-L."/>
            <person name="Xu J."/>
            <person name="Martin F.M."/>
        </authorList>
    </citation>
    <scope>NUCLEOTIDE SEQUENCE</scope>
    <source>
        <strain evidence="2">BR01</strain>
    </source>
</reference>
<name>A0A8I3A6V2_9AGAM</name>
<dbReference type="InterPro" id="IPR041457">
    <property type="entry name" value="CxC2_KDZ-assoc"/>
</dbReference>
<dbReference type="EMBL" id="JAGFBS010000028">
    <property type="protein sequence ID" value="KAG6372378.1"/>
    <property type="molecule type" value="Genomic_DNA"/>
</dbReference>
<accession>A0A8I3A6V2</accession>
<dbReference type="Pfam" id="PF18803">
    <property type="entry name" value="CxC2"/>
    <property type="match status" value="1"/>
</dbReference>
<gene>
    <name evidence="2" type="ORF">JVT61DRAFT_7830</name>
</gene>
<evidence type="ECO:0000313" key="3">
    <source>
        <dbReference type="Proteomes" id="UP000683000"/>
    </source>
</evidence>
<proteinExistence type="predicted"/>
<protein>
    <recommendedName>
        <fullName evidence="1">CxC2-like cysteine cluster KDZ transposase-associated domain-containing protein</fullName>
    </recommendedName>
</protein>
<dbReference type="OrthoDB" id="2682806at2759"/>
<keyword evidence="3" id="KW-1185">Reference proteome</keyword>
<sequence>MYNVEILSRGHVDNQLAGNYFEHVTLKSLGLHIQQDHPLGNTCYNPRPASTDNFVVIDINGVHMVSLDFCGCKSAQTNYKQLLHSRWFPATTTEPQTATTFAVLMSSPTFSRVKGIGI</sequence>
<organism evidence="2 3">
    <name type="scientific">Boletus reticuloceps</name>
    <dbReference type="NCBI Taxonomy" id="495285"/>
    <lineage>
        <taxon>Eukaryota</taxon>
        <taxon>Fungi</taxon>
        <taxon>Dikarya</taxon>
        <taxon>Basidiomycota</taxon>
        <taxon>Agaricomycotina</taxon>
        <taxon>Agaricomycetes</taxon>
        <taxon>Agaricomycetidae</taxon>
        <taxon>Boletales</taxon>
        <taxon>Boletineae</taxon>
        <taxon>Boletaceae</taxon>
        <taxon>Boletoideae</taxon>
        <taxon>Boletus</taxon>
    </lineage>
</organism>
<evidence type="ECO:0000313" key="2">
    <source>
        <dbReference type="EMBL" id="KAG6372378.1"/>
    </source>
</evidence>
<feature type="domain" description="CxC2-like cysteine cluster KDZ transposase-associated" evidence="1">
    <location>
        <begin position="26"/>
        <end position="105"/>
    </location>
</feature>
<evidence type="ECO:0000259" key="1">
    <source>
        <dbReference type="Pfam" id="PF18803"/>
    </source>
</evidence>
<dbReference type="Proteomes" id="UP000683000">
    <property type="component" value="Unassembled WGS sequence"/>
</dbReference>
<comment type="caution">
    <text evidence="2">The sequence shown here is derived from an EMBL/GenBank/DDBJ whole genome shotgun (WGS) entry which is preliminary data.</text>
</comment>